<feature type="domain" description="Oxidoreductase-like" evidence="2">
    <location>
        <begin position="10"/>
        <end position="47"/>
    </location>
</feature>
<sequence length="68" mass="7555">MSKLPPEPKLPPQPEKPDPSECCGSGCIPCVMDLYEEKLAEWGETVAYLKAEHERAVRKAREAEGAEQ</sequence>
<name>A0A498BVU7_9GAMM</name>
<gene>
    <name evidence="3" type="ORF">DFR31_2281</name>
</gene>
<evidence type="ECO:0000313" key="4">
    <source>
        <dbReference type="Proteomes" id="UP000275461"/>
    </source>
</evidence>
<protein>
    <submittedName>
        <fullName evidence="3">Oxidoreductase family protein</fullName>
    </submittedName>
</protein>
<evidence type="ECO:0000259" key="2">
    <source>
        <dbReference type="Pfam" id="PF09791"/>
    </source>
</evidence>
<dbReference type="InterPro" id="IPR039251">
    <property type="entry name" value="OXLD1"/>
</dbReference>
<evidence type="ECO:0000256" key="1">
    <source>
        <dbReference type="SAM" id="MobiDB-lite"/>
    </source>
</evidence>
<feature type="compositionally biased region" description="Pro residues" evidence="1">
    <location>
        <begin position="1"/>
        <end position="14"/>
    </location>
</feature>
<comment type="caution">
    <text evidence="3">The sequence shown here is derived from an EMBL/GenBank/DDBJ whole genome shotgun (WGS) entry which is preliminary data.</text>
</comment>
<dbReference type="Pfam" id="PF09791">
    <property type="entry name" value="Oxidored-like"/>
    <property type="match status" value="1"/>
</dbReference>
<reference evidence="3 4" key="1">
    <citation type="submission" date="2018-10" db="EMBL/GenBank/DDBJ databases">
        <title>Genomic Encyclopedia of Type Strains, Phase IV (KMG-IV): sequencing the most valuable type-strain genomes for metagenomic binning, comparative biology and taxonomic classification.</title>
        <authorList>
            <person name="Goeker M."/>
        </authorList>
    </citation>
    <scope>NUCLEOTIDE SEQUENCE [LARGE SCALE GENOMIC DNA]</scope>
    <source>
        <strain evidence="3 4">DSM 12769</strain>
    </source>
</reference>
<dbReference type="Proteomes" id="UP000275461">
    <property type="component" value="Unassembled WGS sequence"/>
</dbReference>
<evidence type="ECO:0000313" key="3">
    <source>
        <dbReference type="EMBL" id="RLK46967.1"/>
    </source>
</evidence>
<dbReference type="InterPro" id="IPR019180">
    <property type="entry name" value="Oxidoreductase-like_N"/>
</dbReference>
<accession>A0A498BVU7</accession>
<keyword evidence="4" id="KW-1185">Reference proteome</keyword>
<dbReference type="EMBL" id="RCDA01000004">
    <property type="protein sequence ID" value="RLK46967.1"/>
    <property type="molecule type" value="Genomic_DNA"/>
</dbReference>
<feature type="region of interest" description="Disordered" evidence="1">
    <location>
        <begin position="1"/>
        <end position="21"/>
    </location>
</feature>
<organism evidence="3 4">
    <name type="scientific">Alkalispirillum mobile</name>
    <dbReference type="NCBI Taxonomy" id="85925"/>
    <lineage>
        <taxon>Bacteria</taxon>
        <taxon>Pseudomonadati</taxon>
        <taxon>Pseudomonadota</taxon>
        <taxon>Gammaproteobacteria</taxon>
        <taxon>Chromatiales</taxon>
        <taxon>Ectothiorhodospiraceae</taxon>
        <taxon>Alkalispirillum</taxon>
    </lineage>
</organism>
<dbReference type="RefSeq" id="WP_121442807.1">
    <property type="nucleotide sequence ID" value="NZ_RCDA01000004.1"/>
</dbReference>
<dbReference type="OrthoDB" id="5797329at2"/>
<dbReference type="AlphaFoldDB" id="A0A498BVU7"/>
<dbReference type="PANTHER" id="PTHR21193:SF3">
    <property type="entry name" value="OXIDOREDUCTASE-LIKE DOMAIN-CONTAINING PROTEIN 1"/>
    <property type="match status" value="1"/>
</dbReference>
<proteinExistence type="predicted"/>
<dbReference type="PANTHER" id="PTHR21193">
    <property type="entry name" value="OXIDOREDUCTASE-LIKE DOMAIN-CONTAINING PROTEIN 1"/>
    <property type="match status" value="1"/>
</dbReference>